<dbReference type="GO" id="GO:0016810">
    <property type="term" value="F:hydrolase activity, acting on carbon-nitrogen (but not peptide) bonds"/>
    <property type="evidence" value="ECO:0007669"/>
    <property type="project" value="InterPro"/>
</dbReference>
<name>A0A5B8VES2_9BACT</name>
<dbReference type="OrthoDB" id="9775607at2"/>
<dbReference type="InterPro" id="IPR050491">
    <property type="entry name" value="AmpC-like"/>
</dbReference>
<feature type="chain" id="PRO_5022865633" evidence="3">
    <location>
        <begin position="20"/>
        <end position="835"/>
    </location>
</feature>
<keyword evidence="7" id="KW-1185">Reference proteome</keyword>
<dbReference type="EMBL" id="CP042435">
    <property type="protein sequence ID" value="QEC69491.1"/>
    <property type="molecule type" value="Genomic_DNA"/>
</dbReference>
<dbReference type="Gene3D" id="3.20.20.140">
    <property type="entry name" value="Metal-dependent hydrolases"/>
    <property type="match status" value="2"/>
</dbReference>
<dbReference type="Gene3D" id="2.30.40.10">
    <property type="entry name" value="Urease, subunit C, domain 1"/>
    <property type="match status" value="1"/>
</dbReference>
<feature type="domain" description="Amidohydrolase 3" evidence="5">
    <location>
        <begin position="399"/>
        <end position="640"/>
    </location>
</feature>
<dbReference type="AlphaFoldDB" id="A0A5B8VES2"/>
<keyword evidence="6" id="KW-0378">Hydrolase</keyword>
<dbReference type="SUPFAM" id="SSF51556">
    <property type="entry name" value="Metallo-dependent hydrolases"/>
    <property type="match status" value="1"/>
</dbReference>
<dbReference type="InterPro" id="IPR011059">
    <property type="entry name" value="Metal-dep_hydrolase_composite"/>
</dbReference>
<comment type="subcellular location">
    <subcellularLocation>
        <location evidence="1">Membrane</location>
    </subcellularLocation>
</comment>
<evidence type="ECO:0000313" key="6">
    <source>
        <dbReference type="EMBL" id="QEC69491.1"/>
    </source>
</evidence>
<feature type="domain" description="Beta-lactamase-related" evidence="4">
    <location>
        <begin position="27"/>
        <end position="342"/>
    </location>
</feature>
<keyword evidence="2" id="KW-0472">Membrane</keyword>
<dbReference type="GO" id="GO:0016020">
    <property type="term" value="C:membrane"/>
    <property type="evidence" value="ECO:0007669"/>
    <property type="project" value="UniProtKB-SubCell"/>
</dbReference>
<dbReference type="CDD" id="cd01297">
    <property type="entry name" value="D-aminoacylase"/>
    <property type="match status" value="1"/>
</dbReference>
<dbReference type="SUPFAM" id="SSF51338">
    <property type="entry name" value="Composite domain of metallo-dependent hydrolases"/>
    <property type="match status" value="1"/>
</dbReference>
<dbReference type="Pfam" id="PF07969">
    <property type="entry name" value="Amidohydro_3"/>
    <property type="match status" value="2"/>
</dbReference>
<dbReference type="RefSeq" id="WP_147192368.1">
    <property type="nucleotide sequence ID" value="NZ_CP042435.1"/>
</dbReference>
<dbReference type="Proteomes" id="UP000321533">
    <property type="component" value="Chromosome"/>
</dbReference>
<feature type="domain" description="Amidohydrolase 3" evidence="5">
    <location>
        <begin position="723"/>
        <end position="819"/>
    </location>
</feature>
<dbReference type="InterPro" id="IPR032466">
    <property type="entry name" value="Metal_Hydrolase"/>
</dbReference>
<sequence>MRSIAILLLCTIVTVTSFAQTTTVKKLDATFAQLYKTNRFNGTVLYAENGKVLYKKAFGVTDYRTNQPLTTQSSFNLASVTKQFICMSILMLQEKGLLQIDDDVKKYIPELPYTNITIRNLMTHTSGIPEYFDIFQRYRGTLDTLTNEMMIQQFVQYKPALDFETGTKWNYCNTNYVLLASIIERLSKESIKNFISKHITEPLGMKDTYVYTDIMPAVPANHVYGFSEENGKRVVNDLTNMDGVVGDGNLYSSVEDLFKWDQSLYTEKLVKKTTLEQAFKPVHLKNDSTYPYGFGWFIDKENERYTHTGGWAGFRNIICRDVKNKHTLIVLSSGDNTLGIQAAKAIFHNDTVNIPATFLITNVKLIDGTGTPARNAAVRIEDNTILAVGDLKPFDGETVIDGNGKVLAPGFIDSHSHLEGSLSKYPEAIAALNQGITTIVAGQDGESDPVDSIKAEFEKVPAAINVATYTGHTTIREMVMGADNLGRPASSAELEKMKILLNAELQKGSLGLSSGLEYEGAFYSNRDEVIQLAKTTAEQKGRYISHIRSEDITMSDAVDEIINIGREAKLPVQISHIKIALKDDWGSAADLLAQLQHARAQGIDITADCYPYEFWNSTLRVLFPKKDFTSIEGANFAVDHLFDPEGSVLVRFAADTTYKGKTIAAVAKLRNETPAQTLLYLIAASEAFEKTHPGVDAETVMGKSMTDADVIDFLSWQHTNICSDGALGGHPRAYGAFTRVLGNYVRDKKIMSLETAINKMTALSAEHVGIKDRGIVAAGYYADLVLFDPATVKDNAGINDPKALSDGIVKVWVNGVLVYEDKQSTKKYPGVFIKR</sequence>
<proteinExistence type="predicted"/>
<dbReference type="InterPro" id="IPR013108">
    <property type="entry name" value="Amidohydro_3"/>
</dbReference>
<evidence type="ECO:0000259" key="4">
    <source>
        <dbReference type="Pfam" id="PF00144"/>
    </source>
</evidence>
<feature type="signal peptide" evidence="3">
    <location>
        <begin position="1"/>
        <end position="19"/>
    </location>
</feature>
<evidence type="ECO:0000256" key="1">
    <source>
        <dbReference type="ARBA" id="ARBA00004370"/>
    </source>
</evidence>
<dbReference type="Gene3D" id="3.40.710.10">
    <property type="entry name" value="DD-peptidase/beta-lactamase superfamily"/>
    <property type="match status" value="1"/>
</dbReference>
<organism evidence="6 7">
    <name type="scientific">Panacibacter ginsenosidivorans</name>
    <dbReference type="NCBI Taxonomy" id="1813871"/>
    <lineage>
        <taxon>Bacteria</taxon>
        <taxon>Pseudomonadati</taxon>
        <taxon>Bacteroidota</taxon>
        <taxon>Chitinophagia</taxon>
        <taxon>Chitinophagales</taxon>
        <taxon>Chitinophagaceae</taxon>
        <taxon>Panacibacter</taxon>
    </lineage>
</organism>
<dbReference type="InterPro" id="IPR001466">
    <property type="entry name" value="Beta-lactam-related"/>
</dbReference>
<reference evidence="6 7" key="1">
    <citation type="journal article" date="2016" name="Int. J. Syst. Evol. Microbiol.">
        <title>Panacibacter ginsenosidivorans gen. nov., sp. nov., with ginsenoside converting activity isolated from soil of a ginseng field.</title>
        <authorList>
            <person name="Siddiqi M.Z."/>
            <person name="Muhammad Shafi S."/>
            <person name="Choi K.D."/>
            <person name="Im W.T."/>
        </authorList>
    </citation>
    <scope>NUCLEOTIDE SEQUENCE [LARGE SCALE GENOMIC DNA]</scope>
    <source>
        <strain evidence="6 7">Gsoil1550</strain>
    </source>
</reference>
<dbReference type="KEGG" id="pgin:FRZ67_20105"/>
<evidence type="ECO:0000256" key="3">
    <source>
        <dbReference type="SAM" id="SignalP"/>
    </source>
</evidence>
<protein>
    <submittedName>
        <fullName evidence="6">Serine hydrolase</fullName>
    </submittedName>
</protein>
<dbReference type="PANTHER" id="PTHR46825">
    <property type="entry name" value="D-ALANYL-D-ALANINE-CARBOXYPEPTIDASE/ENDOPEPTIDASE AMPH"/>
    <property type="match status" value="1"/>
</dbReference>
<dbReference type="SUPFAM" id="SSF56601">
    <property type="entry name" value="beta-lactamase/transpeptidase-like"/>
    <property type="match status" value="1"/>
</dbReference>
<keyword evidence="3" id="KW-0732">Signal</keyword>
<evidence type="ECO:0000256" key="2">
    <source>
        <dbReference type="ARBA" id="ARBA00023136"/>
    </source>
</evidence>
<evidence type="ECO:0000313" key="7">
    <source>
        <dbReference type="Proteomes" id="UP000321533"/>
    </source>
</evidence>
<accession>A0A5B8VES2</accession>
<gene>
    <name evidence="6" type="ORF">FRZ67_20105</name>
</gene>
<dbReference type="Pfam" id="PF00144">
    <property type="entry name" value="Beta-lactamase"/>
    <property type="match status" value="1"/>
</dbReference>
<dbReference type="PANTHER" id="PTHR46825:SF11">
    <property type="entry name" value="PENICILLIN-BINDING PROTEIN 4"/>
    <property type="match status" value="1"/>
</dbReference>
<evidence type="ECO:0000259" key="5">
    <source>
        <dbReference type="Pfam" id="PF07969"/>
    </source>
</evidence>
<dbReference type="InterPro" id="IPR012338">
    <property type="entry name" value="Beta-lactam/transpept-like"/>
</dbReference>